<proteinExistence type="predicted"/>
<evidence type="ECO:0000313" key="1">
    <source>
        <dbReference type="EMBL" id="KKM64894.1"/>
    </source>
</evidence>
<organism evidence="1">
    <name type="scientific">marine sediment metagenome</name>
    <dbReference type="NCBI Taxonomy" id="412755"/>
    <lineage>
        <taxon>unclassified sequences</taxon>
        <taxon>metagenomes</taxon>
        <taxon>ecological metagenomes</taxon>
    </lineage>
</organism>
<dbReference type="AlphaFoldDB" id="A0A0F9J582"/>
<reference evidence="1" key="1">
    <citation type="journal article" date="2015" name="Nature">
        <title>Complex archaea that bridge the gap between prokaryotes and eukaryotes.</title>
        <authorList>
            <person name="Spang A."/>
            <person name="Saw J.H."/>
            <person name="Jorgensen S.L."/>
            <person name="Zaremba-Niedzwiedzka K."/>
            <person name="Martijn J."/>
            <person name="Lind A.E."/>
            <person name="van Eijk R."/>
            <person name="Schleper C."/>
            <person name="Guy L."/>
            <person name="Ettema T.J."/>
        </authorList>
    </citation>
    <scope>NUCLEOTIDE SEQUENCE</scope>
</reference>
<gene>
    <name evidence="1" type="ORF">LCGC14_1496830</name>
</gene>
<dbReference type="EMBL" id="LAZR01010817">
    <property type="protein sequence ID" value="KKM64894.1"/>
    <property type="molecule type" value="Genomic_DNA"/>
</dbReference>
<accession>A0A0F9J582</accession>
<name>A0A0F9J582_9ZZZZ</name>
<protein>
    <submittedName>
        <fullName evidence="1">Uncharacterized protein</fullName>
    </submittedName>
</protein>
<sequence>MSLVITLKDSPGAPGRSSPTIICDVCEEEIKTAGEGMYEWVSEAEVDGRGRATVYFAHTGDCSWESKRRGRSSSIPLVALPAYLLRNLGCSLEESEESADNMGKPL</sequence>
<comment type="caution">
    <text evidence="1">The sequence shown here is derived from an EMBL/GenBank/DDBJ whole genome shotgun (WGS) entry which is preliminary data.</text>
</comment>